<keyword evidence="1" id="KW-1133">Transmembrane helix</keyword>
<gene>
    <name evidence="2" type="ORF">CONCODRAFT_5999</name>
</gene>
<sequence>AIVNNMLADFPYLTGGGHGEAHITQPIPLDGQLAYYAALRGIFYFLLGCSSFACIASAFLKYRPLSGISTAPGH</sequence>
<name>A0A137P8E1_CONC2</name>
<organism evidence="2 3">
    <name type="scientific">Conidiobolus coronatus (strain ATCC 28846 / CBS 209.66 / NRRL 28638)</name>
    <name type="common">Delacroixia coronata</name>
    <dbReference type="NCBI Taxonomy" id="796925"/>
    <lineage>
        <taxon>Eukaryota</taxon>
        <taxon>Fungi</taxon>
        <taxon>Fungi incertae sedis</taxon>
        <taxon>Zoopagomycota</taxon>
        <taxon>Entomophthoromycotina</taxon>
        <taxon>Entomophthoromycetes</taxon>
        <taxon>Entomophthorales</taxon>
        <taxon>Ancylistaceae</taxon>
        <taxon>Conidiobolus</taxon>
    </lineage>
</organism>
<keyword evidence="3" id="KW-1185">Reference proteome</keyword>
<reference evidence="2 3" key="1">
    <citation type="journal article" date="2015" name="Genome Biol. Evol.">
        <title>Phylogenomic analyses indicate that early fungi evolved digesting cell walls of algal ancestors of land plants.</title>
        <authorList>
            <person name="Chang Y."/>
            <person name="Wang S."/>
            <person name="Sekimoto S."/>
            <person name="Aerts A.L."/>
            <person name="Choi C."/>
            <person name="Clum A."/>
            <person name="LaButti K.M."/>
            <person name="Lindquist E.A."/>
            <person name="Yee Ngan C."/>
            <person name="Ohm R.A."/>
            <person name="Salamov A.A."/>
            <person name="Grigoriev I.V."/>
            <person name="Spatafora J.W."/>
            <person name="Berbee M.L."/>
        </authorList>
    </citation>
    <scope>NUCLEOTIDE SEQUENCE [LARGE SCALE GENOMIC DNA]</scope>
    <source>
        <strain evidence="2 3">NRRL 28638</strain>
    </source>
</reference>
<dbReference type="AlphaFoldDB" id="A0A137P8E1"/>
<evidence type="ECO:0000256" key="1">
    <source>
        <dbReference type="SAM" id="Phobius"/>
    </source>
</evidence>
<keyword evidence="1" id="KW-0812">Transmembrane</keyword>
<dbReference type="Proteomes" id="UP000070444">
    <property type="component" value="Unassembled WGS sequence"/>
</dbReference>
<evidence type="ECO:0000313" key="2">
    <source>
        <dbReference type="EMBL" id="KXN71270.1"/>
    </source>
</evidence>
<keyword evidence="1" id="KW-0472">Membrane</keyword>
<proteinExistence type="predicted"/>
<dbReference type="EMBL" id="KQ964478">
    <property type="protein sequence ID" value="KXN71270.1"/>
    <property type="molecule type" value="Genomic_DNA"/>
</dbReference>
<feature type="transmembrane region" description="Helical" evidence="1">
    <location>
        <begin position="42"/>
        <end position="60"/>
    </location>
</feature>
<evidence type="ECO:0000313" key="3">
    <source>
        <dbReference type="Proteomes" id="UP000070444"/>
    </source>
</evidence>
<accession>A0A137P8E1</accession>
<protein>
    <submittedName>
        <fullName evidence="2">Uncharacterized protein</fullName>
    </submittedName>
</protein>
<feature type="non-terminal residue" evidence="2">
    <location>
        <position position="1"/>
    </location>
</feature>